<evidence type="ECO:0000259" key="2">
    <source>
        <dbReference type="Pfam" id="PF13786"/>
    </source>
</evidence>
<accession>A0A4Q0VAQ6</accession>
<proteinExistence type="predicted"/>
<feature type="domain" description="DUF4179" evidence="2">
    <location>
        <begin position="58"/>
        <end position="155"/>
    </location>
</feature>
<organism evidence="3 4">
    <name type="scientific">Clostridium tetani</name>
    <dbReference type="NCBI Taxonomy" id="1513"/>
    <lineage>
        <taxon>Bacteria</taxon>
        <taxon>Bacillati</taxon>
        <taxon>Bacillota</taxon>
        <taxon>Clostridia</taxon>
        <taxon>Eubacteriales</taxon>
        <taxon>Clostridiaceae</taxon>
        <taxon>Clostridium</taxon>
    </lineage>
</organism>
<evidence type="ECO:0000313" key="3">
    <source>
        <dbReference type="EMBL" id="RXI45095.1"/>
    </source>
</evidence>
<keyword evidence="1" id="KW-0472">Membrane</keyword>
<keyword evidence="1" id="KW-0812">Transmembrane</keyword>
<sequence length="484" mass="55459">MGRLFPMKDKLIDEYIKHELDKYKESIDNVEVSSIFHDKLEDSLANLPDKQNNNTTNKKSRNKKLIIAASIAIALGVGTLSLPVLAKNIPIINSFLQGKSIFEFQKRETNFGTDNPNLKEYTTKVNQSLTFNGVTITVEEVAWDGNKVFIGYIIKGEKNLLLNSLGEPDVLSGYTNSINGKMLNSGGYSFEKIDDKTYLLKEDINISNDGKIPDKFRFYAKFTEVSGVKGNWEFDFIVSQKNFKNQCKTIKINKKHKVDNNKLVIRRLSLTPVSSLLEMTATNATKDNNHISFNNYEFLITNENGQLLNKIREGYRTEENDTYGRIEFIPDEINNSEKINIEILKKNIDILRPENYKTTYEIPLNNETLPKKITTKKFGNITINRFEVKDDLLTLYFSVEGNYSGLLTQNILIKNKNDDSTSDKAALFRQFIAEYNNKEYKNSIDFKNSKDKLNHILKDPIIVIPDPSPYYEPLKGSETEVKIK</sequence>
<protein>
    <recommendedName>
        <fullName evidence="2">DUF4179 domain-containing protein</fullName>
    </recommendedName>
</protein>
<dbReference type="Pfam" id="PF13786">
    <property type="entry name" value="DUF4179"/>
    <property type="match status" value="1"/>
</dbReference>
<dbReference type="Proteomes" id="UP000290921">
    <property type="component" value="Unassembled WGS sequence"/>
</dbReference>
<dbReference type="EMBL" id="QMAP01000014">
    <property type="protein sequence ID" value="RXI45095.1"/>
    <property type="molecule type" value="Genomic_DNA"/>
</dbReference>
<keyword evidence="1" id="KW-1133">Transmembrane helix</keyword>
<evidence type="ECO:0000313" key="4">
    <source>
        <dbReference type="Proteomes" id="UP000290921"/>
    </source>
</evidence>
<dbReference type="AlphaFoldDB" id="A0A4Q0VAQ6"/>
<name>A0A4Q0VAQ6_CLOTA</name>
<evidence type="ECO:0000256" key="1">
    <source>
        <dbReference type="SAM" id="Phobius"/>
    </source>
</evidence>
<dbReference type="InterPro" id="IPR025436">
    <property type="entry name" value="DUF4179"/>
</dbReference>
<comment type="caution">
    <text evidence="3">The sequence shown here is derived from an EMBL/GenBank/DDBJ whole genome shotgun (WGS) entry which is preliminary data.</text>
</comment>
<reference evidence="3 4" key="1">
    <citation type="submission" date="2018-06" db="EMBL/GenBank/DDBJ databases">
        <title>Genome conservation of Clostridium tetani.</title>
        <authorList>
            <person name="Bruggemann H."/>
            <person name="Popoff M.R."/>
        </authorList>
    </citation>
    <scope>NUCLEOTIDE SEQUENCE [LARGE SCALE GENOMIC DNA]</scope>
    <source>
        <strain evidence="3 4">2017.061</strain>
    </source>
</reference>
<gene>
    <name evidence="3" type="ORF">DP130_12645</name>
</gene>
<dbReference type="Gene3D" id="2.60.40.1630">
    <property type="entry name" value="bacillus anthracis domain"/>
    <property type="match status" value="1"/>
</dbReference>
<feature type="transmembrane region" description="Helical" evidence="1">
    <location>
        <begin position="65"/>
        <end position="86"/>
    </location>
</feature>